<dbReference type="GO" id="GO:0000398">
    <property type="term" value="P:mRNA splicing, via spliceosome"/>
    <property type="evidence" value="ECO:0007669"/>
    <property type="project" value="InterPro"/>
</dbReference>
<accession>A0AAV2TFA3</accession>
<feature type="region of interest" description="Disordered" evidence="4">
    <location>
        <begin position="179"/>
        <end position="220"/>
    </location>
</feature>
<feature type="compositionally biased region" description="Acidic residues" evidence="4">
    <location>
        <begin position="201"/>
        <end position="212"/>
    </location>
</feature>
<dbReference type="EMBL" id="CAXLJL010000245">
    <property type="protein sequence ID" value="CAL5135105.1"/>
    <property type="molecule type" value="Genomic_DNA"/>
</dbReference>
<feature type="compositionally biased region" description="Basic residues" evidence="4">
    <location>
        <begin position="1"/>
        <end position="12"/>
    </location>
</feature>
<dbReference type="AlphaFoldDB" id="A0AAV2TFA3"/>
<feature type="region of interest" description="Disordered" evidence="4">
    <location>
        <begin position="435"/>
        <end position="503"/>
    </location>
</feature>
<feature type="compositionally biased region" description="Basic residues" evidence="4">
    <location>
        <begin position="73"/>
        <end position="93"/>
    </location>
</feature>
<evidence type="ECO:0000313" key="6">
    <source>
        <dbReference type="EMBL" id="CAL5135105.1"/>
    </source>
</evidence>
<feature type="compositionally biased region" description="Basic and acidic residues" evidence="4">
    <location>
        <begin position="94"/>
        <end position="116"/>
    </location>
</feature>
<dbReference type="PANTHER" id="PTHR12214">
    <property type="entry name" value="GC-RICH SEQUENCE DNA-BINDING FACTOR"/>
    <property type="match status" value="1"/>
</dbReference>
<evidence type="ECO:0000256" key="1">
    <source>
        <dbReference type="ARBA" id="ARBA00004123"/>
    </source>
</evidence>
<evidence type="ECO:0000259" key="5">
    <source>
        <dbReference type="Pfam" id="PF07842"/>
    </source>
</evidence>
<feature type="compositionally biased region" description="Basic and acidic residues" evidence="4">
    <location>
        <begin position="448"/>
        <end position="467"/>
    </location>
</feature>
<keyword evidence="3" id="KW-0539">Nucleus</keyword>
<dbReference type="InterPro" id="IPR012890">
    <property type="entry name" value="GCFC2-like"/>
</dbReference>
<dbReference type="PANTHER" id="PTHR12214:SF0">
    <property type="entry name" value="LD29489P"/>
    <property type="match status" value="1"/>
</dbReference>
<evidence type="ECO:0000256" key="2">
    <source>
        <dbReference type="ARBA" id="ARBA00010801"/>
    </source>
</evidence>
<proteinExistence type="inferred from homology"/>
<comment type="caution">
    <text evidence="6">The sequence shown here is derived from an EMBL/GenBank/DDBJ whole genome shotgun (WGS) entry which is preliminary data.</text>
</comment>
<comment type="similarity">
    <text evidence="2">Belongs to the GCF family.</text>
</comment>
<dbReference type="GO" id="GO:0005634">
    <property type="term" value="C:nucleus"/>
    <property type="evidence" value="ECO:0007669"/>
    <property type="project" value="UniProtKB-SubCell"/>
</dbReference>
<feature type="region of interest" description="Disordered" evidence="4">
    <location>
        <begin position="1"/>
        <end position="130"/>
    </location>
</feature>
<evidence type="ECO:0000256" key="4">
    <source>
        <dbReference type="SAM" id="MobiDB-lite"/>
    </source>
</evidence>
<protein>
    <recommendedName>
        <fullName evidence="5">GCF C-terminal domain-containing protein</fullName>
    </recommendedName>
</protein>
<comment type="subcellular location">
    <subcellularLocation>
        <location evidence="1">Nucleus</location>
    </subcellularLocation>
</comment>
<name>A0AAV2TFA3_CALDB</name>
<organism evidence="6 7">
    <name type="scientific">Calicophoron daubneyi</name>
    <name type="common">Rumen fluke</name>
    <name type="synonym">Paramphistomum daubneyi</name>
    <dbReference type="NCBI Taxonomy" id="300641"/>
    <lineage>
        <taxon>Eukaryota</taxon>
        <taxon>Metazoa</taxon>
        <taxon>Spiralia</taxon>
        <taxon>Lophotrochozoa</taxon>
        <taxon>Platyhelminthes</taxon>
        <taxon>Trematoda</taxon>
        <taxon>Digenea</taxon>
        <taxon>Plagiorchiida</taxon>
        <taxon>Pronocephalata</taxon>
        <taxon>Paramphistomoidea</taxon>
        <taxon>Paramphistomidae</taxon>
        <taxon>Calicophoron</taxon>
    </lineage>
</organism>
<dbReference type="GO" id="GO:0003677">
    <property type="term" value="F:DNA binding"/>
    <property type="evidence" value="ECO:0007669"/>
    <property type="project" value="InterPro"/>
</dbReference>
<dbReference type="Proteomes" id="UP001497525">
    <property type="component" value="Unassembled WGS sequence"/>
</dbReference>
<dbReference type="Pfam" id="PF07842">
    <property type="entry name" value="GCFC"/>
    <property type="match status" value="1"/>
</dbReference>
<feature type="domain" description="GCF C-terminal" evidence="5">
    <location>
        <begin position="537"/>
        <end position="757"/>
    </location>
</feature>
<reference evidence="6" key="1">
    <citation type="submission" date="2024-06" db="EMBL/GenBank/DDBJ databases">
        <authorList>
            <person name="Liu X."/>
            <person name="Lenzi L."/>
            <person name="Haldenby T S."/>
            <person name="Uol C."/>
        </authorList>
    </citation>
    <scope>NUCLEOTIDE SEQUENCE</scope>
</reference>
<evidence type="ECO:0000313" key="7">
    <source>
        <dbReference type="Proteomes" id="UP001497525"/>
    </source>
</evidence>
<dbReference type="InterPro" id="IPR022783">
    <property type="entry name" value="GCFC_dom"/>
</dbReference>
<evidence type="ECO:0000256" key="3">
    <source>
        <dbReference type="ARBA" id="ARBA00023242"/>
    </source>
</evidence>
<gene>
    <name evidence="6" type="ORF">CDAUBV1_LOCUS9165</name>
</gene>
<sequence>MFIKKSRRNYRHKANDSDDETPYAQESLYEEGAKGTICPPAPPEPGPSGGIKKVRSVLSFEDDLGPDDGNMFKVKKTNLSRRLSKQAKEHKKKKETDEDIVKVVNRKEKVEPKAESPEDPVDSEEKLEKLRKQLLDLAEDEPPTSAVSESSVLKKGIIPDAATIHMARKQRERAKIMMETTDCPKSSGGTAKNDGNRLVREDDDDEEDDIEDNVGPYAPAGYERRPAFVVSDERDTVIKRPAIGVRLNRGKAERESIRKDFLATENASDRDSDQESEWEMQQIQKAMISQNQAVIDAIQPVTHRTEESLSPGDPTFAGLDPNNVTVANLKSVLQAKYDALSSDLSKHETALREAKTDLERGKQVIADCRKNLPVTARKFAFAQEMKSYVDDLVECFNEKMSKIEYLERRTIGIYREKYNKLVERRRLDMKDMADLATQPPSAPQSSKNPEEAKALEMRRRRCAERESRRIRRQRAREMNAASHTFSVHQPHREGTSTDDEEPQAVVAKRKADIDALLVDANALFDDVVEEFCHLPLILQRFADWHADFPESYAQAYVSLCLPKLLSPIVRVQLIGWNPLADNPNALEQMNWFFDLLDFACLPTSPVKQEPSVNGSSEKTMDDDLRILPHTVEKVVLQRLNDLVFASWDPLSSHESLRLVELVRELTTTYPTIGVGSRATEQLFATIVKRMELTIQEDIFIPLYSKYLMQNRQGQAYLFFERQLQIGIKMLKNVLLWHDLLSTEALQHVSLTCLVNRYLLVGLASLLSASTSPAAPAQNESKSVLPLSVAVGSQEATVLAFQDAVDRLTEIVDAIPLDWLRGSIEVKLERDKEKDVFAKPVIPNDAFTQLKRFVAQLLEHCSTPESGTGENLEREWLATLKRLKETLDGH</sequence>